<protein>
    <recommendedName>
        <fullName evidence="5">Transmembrane protein</fullName>
    </recommendedName>
</protein>
<organism evidence="3 4">
    <name type="scientific">Luteimonas marina</name>
    <dbReference type="NCBI Taxonomy" id="488485"/>
    <lineage>
        <taxon>Bacteria</taxon>
        <taxon>Pseudomonadati</taxon>
        <taxon>Pseudomonadota</taxon>
        <taxon>Gammaproteobacteria</taxon>
        <taxon>Lysobacterales</taxon>
        <taxon>Lysobacteraceae</taxon>
        <taxon>Luteimonas</taxon>
    </lineage>
</organism>
<dbReference type="AlphaFoldDB" id="A0A5C5UAX7"/>
<dbReference type="EMBL" id="VOHK01000002">
    <property type="protein sequence ID" value="TWT22642.1"/>
    <property type="molecule type" value="Genomic_DNA"/>
</dbReference>
<accession>A0A5C5UAX7</accession>
<feature type="region of interest" description="Disordered" evidence="1">
    <location>
        <begin position="77"/>
        <end position="101"/>
    </location>
</feature>
<evidence type="ECO:0000256" key="1">
    <source>
        <dbReference type="SAM" id="MobiDB-lite"/>
    </source>
</evidence>
<evidence type="ECO:0008006" key="5">
    <source>
        <dbReference type="Google" id="ProtNLM"/>
    </source>
</evidence>
<keyword evidence="2" id="KW-1133">Transmembrane helix</keyword>
<feature type="compositionally biased region" description="Basic residues" evidence="1">
    <location>
        <begin position="83"/>
        <end position="101"/>
    </location>
</feature>
<proteinExistence type="predicted"/>
<sequence length="114" mass="12164">MTRSATPRPTAQADALRTLEHLLLGALFLGAIAMLSLPAARGASATLGWMPLWLLGLPAASLATAFALRLSRRVAMQAPSSAPRRRRPATFAATRRRTGAPRRASRLLAAIVLR</sequence>
<keyword evidence="4" id="KW-1185">Reference proteome</keyword>
<evidence type="ECO:0000256" key="2">
    <source>
        <dbReference type="SAM" id="Phobius"/>
    </source>
</evidence>
<gene>
    <name evidence="3" type="ORF">FQY83_06400</name>
</gene>
<name>A0A5C5UAX7_9GAMM</name>
<feature type="transmembrane region" description="Helical" evidence="2">
    <location>
        <begin position="52"/>
        <end position="70"/>
    </location>
</feature>
<reference evidence="3 4" key="1">
    <citation type="journal article" date="2008" name="Int. J. Syst. Evol. Microbiol.">
        <title>Luteimonas marina sp. nov., isolated from seawater.</title>
        <authorList>
            <person name="Baik K.S."/>
            <person name="Park S.C."/>
            <person name="Kim M.S."/>
            <person name="Kim E.M."/>
            <person name="Park C."/>
            <person name="Chun J."/>
            <person name="Seong C.N."/>
        </authorList>
    </citation>
    <scope>NUCLEOTIDE SEQUENCE [LARGE SCALE GENOMIC DNA]</scope>
    <source>
        <strain evidence="3 4">FR1330</strain>
    </source>
</reference>
<feature type="transmembrane region" description="Helical" evidence="2">
    <location>
        <begin position="21"/>
        <end position="40"/>
    </location>
</feature>
<comment type="caution">
    <text evidence="3">The sequence shown here is derived from an EMBL/GenBank/DDBJ whole genome shotgun (WGS) entry which is preliminary data.</text>
</comment>
<dbReference type="RefSeq" id="WP_146386196.1">
    <property type="nucleotide sequence ID" value="NZ_VOHK01000002.1"/>
</dbReference>
<evidence type="ECO:0000313" key="3">
    <source>
        <dbReference type="EMBL" id="TWT22642.1"/>
    </source>
</evidence>
<keyword evidence="2" id="KW-0812">Transmembrane</keyword>
<evidence type="ECO:0000313" key="4">
    <source>
        <dbReference type="Proteomes" id="UP000319980"/>
    </source>
</evidence>
<dbReference type="Proteomes" id="UP000319980">
    <property type="component" value="Unassembled WGS sequence"/>
</dbReference>
<keyword evidence="2" id="KW-0472">Membrane</keyword>